<gene>
    <name evidence="1" type="ORF">DRF75_04020</name>
</gene>
<evidence type="ECO:0000313" key="1">
    <source>
        <dbReference type="EMBL" id="RZB12460.1"/>
    </source>
</evidence>
<accession>A0A4Q6I5A2</accession>
<organism evidence="1 2">
    <name type="scientific">Ehrlichia minasensis</name>
    <dbReference type="NCBI Taxonomy" id="1242993"/>
    <lineage>
        <taxon>Bacteria</taxon>
        <taxon>Pseudomonadati</taxon>
        <taxon>Pseudomonadota</taxon>
        <taxon>Alphaproteobacteria</taxon>
        <taxon>Rickettsiales</taxon>
        <taxon>Anaplasmataceae</taxon>
        <taxon>Ehrlichia</taxon>
    </lineage>
</organism>
<keyword evidence="2" id="KW-1185">Reference proteome</keyword>
<sequence length="113" mass="12979">MNNLIQSISLIEDFVKSGASLTSCNINEMKKIKRDFEVLLKNSVQLISICYTRLDVFGRSQLNRYMRDFNNKALMLHIILKLCLESVDNALKSKFETLNLSSIELNENVALHL</sequence>
<proteinExistence type="predicted"/>
<evidence type="ECO:0000313" key="2">
    <source>
        <dbReference type="Proteomes" id="UP000293377"/>
    </source>
</evidence>
<protein>
    <submittedName>
        <fullName evidence="1">Uncharacterized protein</fullName>
    </submittedName>
</protein>
<dbReference type="AlphaFoldDB" id="A0A4Q6I5A2"/>
<reference evidence="1 2" key="1">
    <citation type="submission" date="2018-06" db="EMBL/GenBank/DDBJ databases">
        <title>Complete Genome Sequence of Ehrlichia minasensis Isolated From Cattle.</title>
        <authorList>
            <person name="Aguiar D.M."/>
            <person name="Araujo J.P.A.Jr."/>
            <person name="Nakazato L."/>
            <person name="Bard E."/>
            <person name="Cabezas-Cruz A."/>
        </authorList>
    </citation>
    <scope>NUCLEOTIDE SEQUENCE [LARGE SCALE GENOMIC DNA]</scope>
    <source>
        <strain evidence="1 2">B11</strain>
    </source>
</reference>
<dbReference type="EMBL" id="QOHL01000020">
    <property type="protein sequence ID" value="RZB12460.1"/>
    <property type="molecule type" value="Genomic_DNA"/>
</dbReference>
<name>A0A4Q6I5A2_9RICK</name>
<dbReference type="Proteomes" id="UP000293377">
    <property type="component" value="Unassembled WGS sequence"/>
</dbReference>
<comment type="caution">
    <text evidence="1">The sequence shown here is derived from an EMBL/GenBank/DDBJ whole genome shotgun (WGS) entry which is preliminary data.</text>
</comment>
<dbReference type="RefSeq" id="WP_045170950.1">
    <property type="nucleotide sequence ID" value="NZ_QOHL01000020.1"/>
</dbReference>